<proteinExistence type="predicted"/>
<feature type="region of interest" description="Disordered" evidence="1">
    <location>
        <begin position="155"/>
        <end position="179"/>
    </location>
</feature>
<feature type="compositionally biased region" description="Basic and acidic residues" evidence="1">
    <location>
        <begin position="582"/>
        <end position="607"/>
    </location>
</feature>
<sequence>MRSLNSTVSHPHVSTSSQPSFFVDISINRWWGDDGPYHLLLTPTQHVEHGYNVWEPSLPADSNKYNLTIRQPTGTHFLLTMWGASGISYAATTDVMTVGAPLDNTGASCFYSDADILSLYSFSFNISDSGSDFPPQCSNLTLSWPTSLEQNVTGFNGTEPAIKRPSTEEIPSSSKHKGNTTYPPTMFGVIPLGNSFSIPITYDVDSPFADSLPPESLSDQPTTWTYNGETNLNWTIDLAKGTRFILVAGIGGDSQWASGGSSEMMTVGQGLTGCVGSEDYGGNGVPTITATGTSSSYPTVTLDEQPTSSSAASSGRSVNVVKTIVACVISVLGTLTVVGLVWFFIRLRRQKRDLAGTGNGGRPGSAGGYRDSFVKKRSVTFDSDTLGPASARDYSSTDFITMQDRHPVPTHTDDMFGPRRTASPDMTDFAAGSSDEQFTPTRRSRLPLSLDPQPAPIRGFDPSGTVTSMGTYSSPISPVGSAAFIRLDAESSQDALLQKSHSRSLSQTVTSTFTMPRQSAGLRLHDRGSRQSVGEPGEEEEDEHEDGDISDLKLETIAAVDQGGLASSSTGGARSRRRRPRRIEGETEYVVHRDAGRIHGGQSEHVRRVELPPRYEELNWEEQQDAMRGDASSRSVRR</sequence>
<dbReference type="AlphaFoldDB" id="A0A1Y1UT36"/>
<comment type="caution">
    <text evidence="3">The sequence shown here is derived from an EMBL/GenBank/DDBJ whole genome shotgun (WGS) entry which is preliminary data.</text>
</comment>
<feature type="region of interest" description="Disordered" evidence="1">
    <location>
        <begin position="619"/>
        <end position="638"/>
    </location>
</feature>
<feature type="compositionally biased region" description="Acidic residues" evidence="1">
    <location>
        <begin position="536"/>
        <end position="549"/>
    </location>
</feature>
<keyword evidence="2" id="KW-0812">Transmembrane</keyword>
<organism evidence="3 4">
    <name type="scientific">Kockovaella imperatae</name>
    <dbReference type="NCBI Taxonomy" id="4999"/>
    <lineage>
        <taxon>Eukaryota</taxon>
        <taxon>Fungi</taxon>
        <taxon>Dikarya</taxon>
        <taxon>Basidiomycota</taxon>
        <taxon>Agaricomycotina</taxon>
        <taxon>Tremellomycetes</taxon>
        <taxon>Tremellales</taxon>
        <taxon>Cuniculitremaceae</taxon>
        <taxon>Kockovaella</taxon>
    </lineage>
</organism>
<dbReference type="GeneID" id="33554686"/>
<name>A0A1Y1UT36_9TREE</name>
<feature type="compositionally biased region" description="Polar residues" evidence="1">
    <location>
        <begin position="503"/>
        <end position="517"/>
    </location>
</feature>
<evidence type="ECO:0000256" key="1">
    <source>
        <dbReference type="SAM" id="MobiDB-lite"/>
    </source>
</evidence>
<feature type="compositionally biased region" description="Low complexity" evidence="1">
    <location>
        <begin position="563"/>
        <end position="573"/>
    </location>
</feature>
<reference evidence="3 4" key="1">
    <citation type="submission" date="2017-03" db="EMBL/GenBank/DDBJ databases">
        <title>Widespread Adenine N6-methylation of Active Genes in Fungi.</title>
        <authorList>
            <consortium name="DOE Joint Genome Institute"/>
            <person name="Mondo S.J."/>
            <person name="Dannebaum R.O."/>
            <person name="Kuo R.C."/>
            <person name="Louie K.B."/>
            <person name="Bewick A.J."/>
            <person name="Labutti K."/>
            <person name="Haridas S."/>
            <person name="Kuo A."/>
            <person name="Salamov A."/>
            <person name="Ahrendt S.R."/>
            <person name="Lau R."/>
            <person name="Bowen B.P."/>
            <person name="Lipzen A."/>
            <person name="Sullivan W."/>
            <person name="Andreopoulos W.B."/>
            <person name="Clum A."/>
            <person name="Lindquist E."/>
            <person name="Daum C."/>
            <person name="Northen T.R."/>
            <person name="Ramamoorthy G."/>
            <person name="Schmitz R.J."/>
            <person name="Gryganskyi A."/>
            <person name="Culley D."/>
            <person name="Magnuson J."/>
            <person name="James T.Y."/>
            <person name="O'Malley M.A."/>
            <person name="Stajich J.E."/>
            <person name="Spatafora J.W."/>
            <person name="Visel A."/>
            <person name="Grigoriev I.V."/>
        </authorList>
    </citation>
    <scope>NUCLEOTIDE SEQUENCE [LARGE SCALE GENOMIC DNA]</scope>
    <source>
        <strain evidence="3 4">NRRL Y-17943</strain>
    </source>
</reference>
<feature type="region of interest" description="Disordered" evidence="1">
    <location>
        <begin position="497"/>
        <end position="607"/>
    </location>
</feature>
<dbReference type="RefSeq" id="XP_021874857.1">
    <property type="nucleotide sequence ID" value="XM_022012878.1"/>
</dbReference>
<keyword evidence="2" id="KW-1133">Transmembrane helix</keyword>
<evidence type="ECO:0000313" key="3">
    <source>
        <dbReference type="EMBL" id="ORX41178.1"/>
    </source>
</evidence>
<gene>
    <name evidence="3" type="ORF">BD324DRAFT_47138</name>
</gene>
<evidence type="ECO:0000256" key="2">
    <source>
        <dbReference type="SAM" id="Phobius"/>
    </source>
</evidence>
<dbReference type="InParanoid" id="A0A1Y1UT36"/>
<protein>
    <submittedName>
        <fullName evidence="3">Uncharacterized protein</fullName>
    </submittedName>
</protein>
<evidence type="ECO:0000313" key="4">
    <source>
        <dbReference type="Proteomes" id="UP000193218"/>
    </source>
</evidence>
<accession>A0A1Y1UT36</accession>
<dbReference type="EMBL" id="NBSH01000001">
    <property type="protein sequence ID" value="ORX41178.1"/>
    <property type="molecule type" value="Genomic_DNA"/>
</dbReference>
<feature type="compositionally biased region" description="Polar residues" evidence="1">
    <location>
        <begin position="169"/>
        <end position="179"/>
    </location>
</feature>
<feature type="transmembrane region" description="Helical" evidence="2">
    <location>
        <begin position="323"/>
        <end position="345"/>
    </location>
</feature>
<feature type="region of interest" description="Disordered" evidence="1">
    <location>
        <begin position="429"/>
        <end position="459"/>
    </location>
</feature>
<keyword evidence="4" id="KW-1185">Reference proteome</keyword>
<dbReference type="OrthoDB" id="2591431at2759"/>
<dbReference type="Proteomes" id="UP000193218">
    <property type="component" value="Unassembled WGS sequence"/>
</dbReference>
<keyword evidence="2" id="KW-0472">Membrane</keyword>
<dbReference type="CDD" id="cd12087">
    <property type="entry name" value="TM_EGFR-like"/>
    <property type="match status" value="1"/>
</dbReference>